<evidence type="ECO:0000313" key="2">
    <source>
        <dbReference type="EMBL" id="KAJ1131634.1"/>
    </source>
</evidence>
<reference evidence="2" key="1">
    <citation type="journal article" date="2022" name="bioRxiv">
        <title>Sequencing and chromosome-scale assembly of the giantPleurodeles waltlgenome.</title>
        <authorList>
            <person name="Brown T."/>
            <person name="Elewa A."/>
            <person name="Iarovenko S."/>
            <person name="Subramanian E."/>
            <person name="Araus A.J."/>
            <person name="Petzold A."/>
            <person name="Susuki M."/>
            <person name="Suzuki K.-i.T."/>
            <person name="Hayashi T."/>
            <person name="Toyoda A."/>
            <person name="Oliveira C."/>
            <person name="Osipova E."/>
            <person name="Leigh N.D."/>
            <person name="Simon A."/>
            <person name="Yun M.H."/>
        </authorList>
    </citation>
    <scope>NUCLEOTIDE SEQUENCE</scope>
    <source>
        <strain evidence="2">20211129_DDA</strain>
        <tissue evidence="2">Liver</tissue>
    </source>
</reference>
<name>A0AAV7PWQ6_PLEWA</name>
<dbReference type="EMBL" id="JANPWB010000011">
    <property type="protein sequence ID" value="KAJ1131634.1"/>
    <property type="molecule type" value="Genomic_DNA"/>
</dbReference>
<keyword evidence="3" id="KW-1185">Reference proteome</keyword>
<feature type="region of interest" description="Disordered" evidence="1">
    <location>
        <begin position="74"/>
        <end position="101"/>
    </location>
</feature>
<sequence length="101" mass="11726">MQPEDKPGLKPSSLTKMEAANNGTMCIYKKEPLRLNGEKRRLLLQRKRVKETSERVCLLRKCSENDKIAIKETQMEAEDTTKDMVQQDTHRKSLTMGSFWP</sequence>
<organism evidence="2 3">
    <name type="scientific">Pleurodeles waltl</name>
    <name type="common">Iberian ribbed newt</name>
    <dbReference type="NCBI Taxonomy" id="8319"/>
    <lineage>
        <taxon>Eukaryota</taxon>
        <taxon>Metazoa</taxon>
        <taxon>Chordata</taxon>
        <taxon>Craniata</taxon>
        <taxon>Vertebrata</taxon>
        <taxon>Euteleostomi</taxon>
        <taxon>Amphibia</taxon>
        <taxon>Batrachia</taxon>
        <taxon>Caudata</taxon>
        <taxon>Salamandroidea</taxon>
        <taxon>Salamandridae</taxon>
        <taxon>Pleurodelinae</taxon>
        <taxon>Pleurodeles</taxon>
    </lineage>
</organism>
<gene>
    <name evidence="2" type="ORF">NDU88_009969</name>
</gene>
<evidence type="ECO:0000313" key="3">
    <source>
        <dbReference type="Proteomes" id="UP001066276"/>
    </source>
</evidence>
<dbReference type="Proteomes" id="UP001066276">
    <property type="component" value="Chromosome 7"/>
</dbReference>
<accession>A0AAV7PWQ6</accession>
<comment type="caution">
    <text evidence="2">The sequence shown here is derived from an EMBL/GenBank/DDBJ whole genome shotgun (WGS) entry which is preliminary data.</text>
</comment>
<dbReference type="AlphaFoldDB" id="A0AAV7PWQ6"/>
<proteinExistence type="predicted"/>
<protein>
    <submittedName>
        <fullName evidence="2">Uncharacterized protein</fullName>
    </submittedName>
</protein>
<evidence type="ECO:0000256" key="1">
    <source>
        <dbReference type="SAM" id="MobiDB-lite"/>
    </source>
</evidence>